<reference evidence="4" key="2">
    <citation type="submission" date="2020-10" db="UniProtKB">
        <authorList>
            <consortium name="WormBaseParasite"/>
        </authorList>
    </citation>
    <scope>IDENTIFICATION</scope>
</reference>
<dbReference type="AlphaFoldDB" id="A0A7E4V727"/>
<evidence type="ECO:0000313" key="3">
    <source>
        <dbReference type="Proteomes" id="UP000492821"/>
    </source>
</evidence>
<dbReference type="Proteomes" id="UP000492821">
    <property type="component" value="Unassembled WGS sequence"/>
</dbReference>
<feature type="compositionally biased region" description="Polar residues" evidence="1">
    <location>
        <begin position="210"/>
        <end position="219"/>
    </location>
</feature>
<feature type="transmembrane region" description="Helical" evidence="2">
    <location>
        <begin position="117"/>
        <end position="140"/>
    </location>
</feature>
<sequence>MFKVDNPQVQDEPIVFCFGSRPDAEYDFCPKGYGGLIVTIREKTEAFKLNRQGEFLKKGVDMGISKGVVFNSDGTVNILVIKVPSGVTVSLPNAKIPIAPTTAAAPDKKEPTSSATLTIVVGAIVIILLILIISVVLLYFCWYKKRSHQPDVVKTPVFPAPKRSASVPKTAPKKTSTSMTIASVEKPQPPVASKPSSTIPMVSPFDSVSLSSAPVSTPGPTVRQKSSKSKKSRRQALTISKATHVVKSAETSSISQECGNTSVTHSQAELPQYRI</sequence>
<feature type="region of interest" description="Disordered" evidence="1">
    <location>
        <begin position="210"/>
        <end position="275"/>
    </location>
</feature>
<evidence type="ECO:0000256" key="2">
    <source>
        <dbReference type="SAM" id="Phobius"/>
    </source>
</evidence>
<name>A0A7E4V727_PANRE</name>
<keyword evidence="2" id="KW-0472">Membrane</keyword>
<keyword evidence="2" id="KW-0812">Transmembrane</keyword>
<protein>
    <submittedName>
        <fullName evidence="4">Uncharacterized protein</fullName>
    </submittedName>
</protein>
<dbReference type="WBParaSite" id="Pan_g17405.t1">
    <property type="protein sequence ID" value="Pan_g17405.t1"/>
    <property type="gene ID" value="Pan_g17405"/>
</dbReference>
<evidence type="ECO:0000313" key="4">
    <source>
        <dbReference type="WBParaSite" id="Pan_g17405.t1"/>
    </source>
</evidence>
<accession>A0A7E4V727</accession>
<organism evidence="3 4">
    <name type="scientific">Panagrellus redivivus</name>
    <name type="common">Microworm</name>
    <dbReference type="NCBI Taxonomy" id="6233"/>
    <lineage>
        <taxon>Eukaryota</taxon>
        <taxon>Metazoa</taxon>
        <taxon>Ecdysozoa</taxon>
        <taxon>Nematoda</taxon>
        <taxon>Chromadorea</taxon>
        <taxon>Rhabditida</taxon>
        <taxon>Tylenchina</taxon>
        <taxon>Panagrolaimomorpha</taxon>
        <taxon>Panagrolaimoidea</taxon>
        <taxon>Panagrolaimidae</taxon>
        <taxon>Panagrellus</taxon>
    </lineage>
</organism>
<feature type="region of interest" description="Disordered" evidence="1">
    <location>
        <begin position="153"/>
        <end position="198"/>
    </location>
</feature>
<feature type="compositionally biased region" description="Polar residues" evidence="1">
    <location>
        <begin position="249"/>
        <end position="269"/>
    </location>
</feature>
<keyword evidence="2" id="KW-1133">Transmembrane helix</keyword>
<proteinExistence type="predicted"/>
<keyword evidence="3" id="KW-1185">Reference proteome</keyword>
<feature type="compositionally biased region" description="Basic residues" evidence="1">
    <location>
        <begin position="225"/>
        <end position="234"/>
    </location>
</feature>
<reference evidence="3" key="1">
    <citation type="journal article" date="2013" name="Genetics">
        <title>The draft genome and transcriptome of Panagrellus redivivus are shaped by the harsh demands of a free-living lifestyle.</title>
        <authorList>
            <person name="Srinivasan J."/>
            <person name="Dillman A.R."/>
            <person name="Macchietto M.G."/>
            <person name="Heikkinen L."/>
            <person name="Lakso M."/>
            <person name="Fracchia K.M."/>
            <person name="Antoshechkin I."/>
            <person name="Mortazavi A."/>
            <person name="Wong G."/>
            <person name="Sternberg P.W."/>
        </authorList>
    </citation>
    <scope>NUCLEOTIDE SEQUENCE [LARGE SCALE GENOMIC DNA]</scope>
    <source>
        <strain evidence="3">MT8872</strain>
    </source>
</reference>
<evidence type="ECO:0000256" key="1">
    <source>
        <dbReference type="SAM" id="MobiDB-lite"/>
    </source>
</evidence>